<organism evidence="2">
    <name type="scientific">bioreactor metagenome</name>
    <dbReference type="NCBI Taxonomy" id="1076179"/>
    <lineage>
        <taxon>unclassified sequences</taxon>
        <taxon>metagenomes</taxon>
        <taxon>ecological metagenomes</taxon>
    </lineage>
</organism>
<sequence>MNLRVPDQEQGNFNGNPAGLAGSAPAFRHNLRHRTRFDGSVRVVECGGNHLGELTHRQ</sequence>
<comment type="caution">
    <text evidence="2">The sequence shown here is derived from an EMBL/GenBank/DDBJ whole genome shotgun (WGS) entry which is preliminary data.</text>
</comment>
<protein>
    <submittedName>
        <fullName evidence="2">Uncharacterized protein</fullName>
    </submittedName>
</protein>
<feature type="region of interest" description="Disordered" evidence="1">
    <location>
        <begin position="1"/>
        <end position="21"/>
    </location>
</feature>
<dbReference type="AlphaFoldDB" id="A0A645J1H6"/>
<evidence type="ECO:0000313" key="2">
    <source>
        <dbReference type="EMBL" id="MPN57020.1"/>
    </source>
</evidence>
<name>A0A645J1H6_9ZZZZ</name>
<accession>A0A645J1H6</accession>
<gene>
    <name evidence="2" type="ORF">SDC9_204714</name>
</gene>
<reference evidence="2" key="1">
    <citation type="submission" date="2019-08" db="EMBL/GenBank/DDBJ databases">
        <authorList>
            <person name="Kucharzyk K."/>
            <person name="Murdoch R.W."/>
            <person name="Higgins S."/>
            <person name="Loffler F."/>
        </authorList>
    </citation>
    <scope>NUCLEOTIDE SEQUENCE</scope>
</reference>
<proteinExistence type="predicted"/>
<evidence type="ECO:0000256" key="1">
    <source>
        <dbReference type="SAM" id="MobiDB-lite"/>
    </source>
</evidence>
<dbReference type="EMBL" id="VSSQ01128061">
    <property type="protein sequence ID" value="MPN57020.1"/>
    <property type="molecule type" value="Genomic_DNA"/>
</dbReference>